<dbReference type="Pfam" id="PF13193">
    <property type="entry name" value="AMP-binding_C"/>
    <property type="match status" value="1"/>
</dbReference>
<dbReference type="InterPro" id="IPR000873">
    <property type="entry name" value="AMP-dep_synth/lig_dom"/>
</dbReference>
<dbReference type="AlphaFoldDB" id="A0A0F9MHI2"/>
<accession>A0A0F9MHI2</accession>
<comment type="similarity">
    <text evidence="1">Belongs to the ATP-dependent AMP-binding enzyme family.</text>
</comment>
<dbReference type="PANTHER" id="PTHR24096:SF149">
    <property type="entry name" value="AMP-BINDING DOMAIN-CONTAINING PROTEIN-RELATED"/>
    <property type="match status" value="1"/>
</dbReference>
<dbReference type="InterPro" id="IPR025110">
    <property type="entry name" value="AMP-bd_C"/>
</dbReference>
<sequence length="588" mass="64897">MAEWQVNEDKAWFHKWWPEGTPKNHKFEKISLGDFFEKQRKKYANDKMMWFLESWMTYEETGKAIDSLATALYNLDVKKGDVVAFLMPNSFQYVICFYAVTKLGAIATGVNPTYKPLEILHHLKLTGAKVLIVLDALYNELARPIIKKTEIEKVIYTNVADLASGLPGWKKGLGKLIGKIPKGKVDFPNAIKFLDLLNTEPNLPDVKFDPTEHTATYIMTGGTTGIPKSSILTHFNLVSNATQAMLWVGGEDPGVGVIGALPLFHSFAMTAVMNVAIALGGWMMLFPRPPPTEEFLKEITHIPAPNGLFYAGAEILFKRIADFPQLEKFPGLMGRLKLCISGAGPLHAPVQQSFQKNTGGRIVEGYGLSEASPIVSAGNLFGESPVGVLGMAMTGTDWGIFDQHDFEKGPIAVGLPGSKYGEENTGELCVCGPQVMKGYLNQPEETAETLKKWDGRTWLLTGDIGFMNEDGTVALRDRKKQLIKVAGHSVFPAEVETMLMSHEAVSEAAVAGLPDPKGKVGEITKAWVALKPEYKGKITSEQLIAWTQKNMTKWKCPAILDFIDEVPKNILGKVQRRVLQEADPLFKK</sequence>
<evidence type="ECO:0000259" key="4">
    <source>
        <dbReference type="Pfam" id="PF13193"/>
    </source>
</evidence>
<keyword evidence="2" id="KW-0436">Ligase</keyword>
<dbReference type="EMBL" id="LAZR01004821">
    <property type="protein sequence ID" value="KKN05299.1"/>
    <property type="molecule type" value="Genomic_DNA"/>
</dbReference>
<feature type="domain" description="AMP-binding enzyme C-terminal" evidence="4">
    <location>
        <begin position="494"/>
        <end position="573"/>
    </location>
</feature>
<dbReference type="InterPro" id="IPR042099">
    <property type="entry name" value="ANL_N_sf"/>
</dbReference>
<dbReference type="Pfam" id="PF00501">
    <property type="entry name" value="AMP-binding"/>
    <property type="match status" value="1"/>
</dbReference>
<protein>
    <recommendedName>
        <fullName evidence="6">AMP-dependent synthetase/ligase domain-containing protein</fullName>
    </recommendedName>
</protein>
<evidence type="ECO:0008006" key="6">
    <source>
        <dbReference type="Google" id="ProtNLM"/>
    </source>
</evidence>
<dbReference type="Gene3D" id="3.30.300.30">
    <property type="match status" value="1"/>
</dbReference>
<evidence type="ECO:0000313" key="5">
    <source>
        <dbReference type="EMBL" id="KKN05299.1"/>
    </source>
</evidence>
<dbReference type="SUPFAM" id="SSF56801">
    <property type="entry name" value="Acetyl-CoA synthetase-like"/>
    <property type="match status" value="1"/>
</dbReference>
<dbReference type="Gene3D" id="3.40.50.12780">
    <property type="entry name" value="N-terminal domain of ligase-like"/>
    <property type="match status" value="1"/>
</dbReference>
<proteinExistence type="inferred from homology"/>
<evidence type="ECO:0000256" key="1">
    <source>
        <dbReference type="ARBA" id="ARBA00006432"/>
    </source>
</evidence>
<dbReference type="InterPro" id="IPR020845">
    <property type="entry name" value="AMP-binding_CS"/>
</dbReference>
<comment type="caution">
    <text evidence="5">The sequence shown here is derived from an EMBL/GenBank/DDBJ whole genome shotgun (WGS) entry which is preliminary data.</text>
</comment>
<dbReference type="PROSITE" id="PS00455">
    <property type="entry name" value="AMP_BINDING"/>
    <property type="match status" value="1"/>
</dbReference>
<name>A0A0F9MHI2_9ZZZZ</name>
<dbReference type="InterPro" id="IPR045851">
    <property type="entry name" value="AMP-bd_C_sf"/>
</dbReference>
<evidence type="ECO:0000259" key="3">
    <source>
        <dbReference type="Pfam" id="PF00501"/>
    </source>
</evidence>
<dbReference type="PANTHER" id="PTHR24096">
    <property type="entry name" value="LONG-CHAIN-FATTY-ACID--COA LIGASE"/>
    <property type="match status" value="1"/>
</dbReference>
<reference evidence="5" key="1">
    <citation type="journal article" date="2015" name="Nature">
        <title>Complex archaea that bridge the gap between prokaryotes and eukaryotes.</title>
        <authorList>
            <person name="Spang A."/>
            <person name="Saw J.H."/>
            <person name="Jorgensen S.L."/>
            <person name="Zaremba-Niedzwiedzka K."/>
            <person name="Martijn J."/>
            <person name="Lind A.E."/>
            <person name="van Eijk R."/>
            <person name="Schleper C."/>
            <person name="Guy L."/>
            <person name="Ettema T.J."/>
        </authorList>
    </citation>
    <scope>NUCLEOTIDE SEQUENCE</scope>
</reference>
<gene>
    <name evidence="5" type="ORF">LCGC14_1088720</name>
</gene>
<dbReference type="GO" id="GO:0016405">
    <property type="term" value="F:CoA-ligase activity"/>
    <property type="evidence" value="ECO:0007669"/>
    <property type="project" value="TreeGrafter"/>
</dbReference>
<organism evidence="5">
    <name type="scientific">marine sediment metagenome</name>
    <dbReference type="NCBI Taxonomy" id="412755"/>
    <lineage>
        <taxon>unclassified sequences</taxon>
        <taxon>metagenomes</taxon>
        <taxon>ecological metagenomes</taxon>
    </lineage>
</organism>
<evidence type="ECO:0000256" key="2">
    <source>
        <dbReference type="ARBA" id="ARBA00022598"/>
    </source>
</evidence>
<feature type="domain" description="AMP-dependent synthetase/ligase" evidence="3">
    <location>
        <begin position="36"/>
        <end position="440"/>
    </location>
</feature>